<keyword evidence="3" id="KW-1185">Reference proteome</keyword>
<evidence type="ECO:0000313" key="3">
    <source>
        <dbReference type="Proteomes" id="UP000613030"/>
    </source>
</evidence>
<dbReference type="Gene3D" id="2.20.140.10">
    <property type="entry name" value="WGR domain"/>
    <property type="match status" value="1"/>
</dbReference>
<proteinExistence type="predicted"/>
<organism evidence="2 3">
    <name type="scientific">Chryseolinea lacunae</name>
    <dbReference type="NCBI Taxonomy" id="2801331"/>
    <lineage>
        <taxon>Bacteria</taxon>
        <taxon>Pseudomonadati</taxon>
        <taxon>Bacteroidota</taxon>
        <taxon>Cytophagia</taxon>
        <taxon>Cytophagales</taxon>
        <taxon>Fulvivirgaceae</taxon>
        <taxon>Chryseolinea</taxon>
    </lineage>
</organism>
<evidence type="ECO:0000313" key="2">
    <source>
        <dbReference type="EMBL" id="MBL0740804.1"/>
    </source>
</evidence>
<comment type="caution">
    <text evidence="2">The sequence shown here is derived from an EMBL/GenBank/DDBJ whole genome shotgun (WGS) entry which is preliminary data.</text>
</comment>
<accession>A0ABS1KMW1</accession>
<protein>
    <recommendedName>
        <fullName evidence="1">WGR domain-containing protein</fullName>
    </recommendedName>
</protein>
<sequence>MKLVKQVKLFFQEGTSDKAYEIDLCESGDGFLVNFRYGRRGGSLKEGTKTIFPVPYAEADKVFAALEQEKRNKGYAAAGEIQIVSGTVSKASSGGNDKRKKAIVKLLKAASLGEEPEHWQLSRIIWRAGDLKIAEAIPYILQVADPSDPANIYSAVWAVGRCGTPKALGFIQNLQQNKTLPAHVQQLVTDVLLKLTEGADKTLLHQAIVQTLPAPFRKSLGDGNYRQLEKEIREYLFELKTAANDYLIGLYQLSREDAALHKVFLSVLNDIPLAVNYFKYVRTIFKTAAMLQDYAPYGVIARNIEKAPPSYQSPQWSGARQDNTRAFSNKTKTYLTQRVVRQLRKYGEANDASYTELAAEILQVFTDADAINPYHTTRYTYAYDPQTRRTTSQEHRHHYDALSRYQALNYILYKNSPRYQLVKHGWVCVAPYVPGGPTPTVREEGFPTLWDKAPAKIIQLLAHSRNQRVNEFALKVWQANPTFENEIDAPSIILFLQSMFVETQRLGLDLAIKKYNPQSPDKALLIAMIDSALDDARKQAELWIGQHRSTLLTDTEFIEALLLMRKTEAHAWLRGFLAAATFTTAQAEVMVAKAVAFIMRSVIETDEDRRYITQLGDTLIIAFGENLRTISLSIIQDLFRHAAPEVHTLAGKILLKHAIRPEDLPEDFLQLLLRSDNVHSRGMGIALLGKFPEDLLLQRKEILVSFCLSPLADVRDAVKPIILKLTRAYPDFGKELVNLFVPAFLIKESYEGLHDDLLSLLSNELGDSLHVISKERTLLLLNSRYRTSQRIGQVLLNRNVKDDALTVPELVKLGSNPLEDVRKFVWTTFSKYVDTIKASKEDALKIVDSMWDDTRIFAFDFFRTNFAASDWDINLLVMLCDSTREDVEAFGREMITKFFDNRQGTDYLLKLSQHPSTKVQLFTTAYLQEYAAGKQDMLETLKPYFVTLLSQVNKGKAAKARVFDFLRKESLRDRAAATLATEIFTRVSISMAITEKAACIAALRDIRKAYPDIASPLVVSTYQDYVKA</sequence>
<dbReference type="InterPro" id="IPR008893">
    <property type="entry name" value="WGR_domain"/>
</dbReference>
<gene>
    <name evidence="2" type="ORF">JI741_06215</name>
</gene>
<dbReference type="PROSITE" id="PS51977">
    <property type="entry name" value="WGR"/>
    <property type="match status" value="1"/>
</dbReference>
<dbReference type="Proteomes" id="UP000613030">
    <property type="component" value="Unassembled WGS sequence"/>
</dbReference>
<dbReference type="SUPFAM" id="SSF48371">
    <property type="entry name" value="ARM repeat"/>
    <property type="match status" value="1"/>
</dbReference>
<dbReference type="RefSeq" id="WP_202008182.1">
    <property type="nucleotide sequence ID" value="NZ_JAERRB010000002.1"/>
</dbReference>
<reference evidence="2 3" key="1">
    <citation type="submission" date="2021-01" db="EMBL/GenBank/DDBJ databases">
        <title>Chryseolinea sp. Jin1 Genome sequencing and assembly.</title>
        <authorList>
            <person name="Kim I."/>
        </authorList>
    </citation>
    <scope>NUCLEOTIDE SEQUENCE [LARGE SCALE GENOMIC DNA]</scope>
    <source>
        <strain evidence="2 3">Jin1</strain>
    </source>
</reference>
<evidence type="ECO:0000259" key="1">
    <source>
        <dbReference type="PROSITE" id="PS51977"/>
    </source>
</evidence>
<dbReference type="EMBL" id="JAERRB010000002">
    <property type="protein sequence ID" value="MBL0740804.1"/>
    <property type="molecule type" value="Genomic_DNA"/>
</dbReference>
<name>A0ABS1KMW1_9BACT</name>
<dbReference type="InterPro" id="IPR016024">
    <property type="entry name" value="ARM-type_fold"/>
</dbReference>
<feature type="domain" description="WGR" evidence="1">
    <location>
        <begin position="1"/>
        <end position="88"/>
    </location>
</feature>
<dbReference type="CDD" id="cd07998">
    <property type="entry name" value="WGR_DNA_ligase"/>
    <property type="match status" value="1"/>
</dbReference>